<dbReference type="Pfam" id="PF20695">
    <property type="entry name" value="UbiD_N"/>
    <property type="match status" value="1"/>
</dbReference>
<protein>
    <recommendedName>
        <fullName evidence="4">UbiD family decarboxylase</fullName>
    </recommendedName>
</protein>
<reference evidence="3" key="1">
    <citation type="submission" date="2018-05" db="EMBL/GenBank/DDBJ databases">
        <authorList>
            <person name="Lanie J.A."/>
            <person name="Ng W.-L."/>
            <person name="Kazmierczak K.M."/>
            <person name="Andrzejewski T.M."/>
            <person name="Davidsen T.M."/>
            <person name="Wayne K.J."/>
            <person name="Tettelin H."/>
            <person name="Glass J.I."/>
            <person name="Rusch D."/>
            <person name="Podicherti R."/>
            <person name="Tsui H.-C.T."/>
            <person name="Winkler M.E."/>
        </authorList>
    </citation>
    <scope>NUCLEOTIDE SEQUENCE</scope>
</reference>
<evidence type="ECO:0008006" key="4">
    <source>
        <dbReference type="Google" id="ProtNLM"/>
    </source>
</evidence>
<accession>A0A381XVV0</accession>
<feature type="non-terminal residue" evidence="3">
    <location>
        <position position="222"/>
    </location>
</feature>
<dbReference type="InterPro" id="IPR048304">
    <property type="entry name" value="UbiD_Rift_dom"/>
</dbReference>
<feature type="domain" description="3-octaprenyl-4-hydroxybenzoate carboxy-lyase-like Rift-related" evidence="1">
    <location>
        <begin position="133"/>
        <end position="220"/>
    </location>
</feature>
<organism evidence="3">
    <name type="scientific">marine metagenome</name>
    <dbReference type="NCBI Taxonomy" id="408172"/>
    <lineage>
        <taxon>unclassified sequences</taxon>
        <taxon>metagenomes</taxon>
        <taxon>ecological metagenomes</taxon>
    </lineage>
</organism>
<sequence length="222" mass="25162">MSGLTKKKKYVGPYASLREYLEALEKFGRVLHINEVDQDQYEATGFMYRLMEKYSAVEAPVVSFDRIKTQGQWMQGPVLGNLYGRWEFEALAMGIEPTSNDPQKNYKLALQKVESLATEKGTWKTIKPVAIANSEAPSKEIKYLGKDVDLLQFPFIKTNPADGGCYINTGNVILTDEKYGRNVGTYRCQVKDSSKISINPEKNQHGWNFLMEMRARGEKSAP</sequence>
<dbReference type="Pfam" id="PF01977">
    <property type="entry name" value="UbiD"/>
    <property type="match status" value="1"/>
</dbReference>
<dbReference type="PANTHER" id="PTHR30108:SF17">
    <property type="entry name" value="FERULIC ACID DECARBOXYLASE 1"/>
    <property type="match status" value="1"/>
</dbReference>
<feature type="domain" description="3-octaprenyl-4-hydroxybenzoate carboxy-lyase-like N-terminal" evidence="2">
    <location>
        <begin position="21"/>
        <end position="99"/>
    </location>
</feature>
<name>A0A381XVV0_9ZZZZ</name>
<dbReference type="PANTHER" id="PTHR30108">
    <property type="entry name" value="3-OCTAPRENYL-4-HYDROXYBENZOATE CARBOXY-LYASE-RELATED"/>
    <property type="match status" value="1"/>
</dbReference>
<evidence type="ECO:0000259" key="2">
    <source>
        <dbReference type="Pfam" id="PF20695"/>
    </source>
</evidence>
<dbReference type="EMBL" id="UINC01016411">
    <property type="protein sequence ID" value="SVA68343.1"/>
    <property type="molecule type" value="Genomic_DNA"/>
</dbReference>
<proteinExistence type="predicted"/>
<dbReference type="AlphaFoldDB" id="A0A381XVV0"/>
<dbReference type="InterPro" id="IPR049383">
    <property type="entry name" value="UbiD-like_N"/>
</dbReference>
<evidence type="ECO:0000259" key="1">
    <source>
        <dbReference type="Pfam" id="PF01977"/>
    </source>
</evidence>
<evidence type="ECO:0000313" key="3">
    <source>
        <dbReference type="EMBL" id="SVA68343.1"/>
    </source>
</evidence>
<gene>
    <name evidence="3" type="ORF">METZ01_LOCUS121197</name>
</gene>
<dbReference type="InterPro" id="IPR002830">
    <property type="entry name" value="UbiD"/>
</dbReference>
<dbReference type="SUPFAM" id="SSF50475">
    <property type="entry name" value="FMN-binding split barrel"/>
    <property type="match status" value="1"/>
</dbReference>
<dbReference type="GO" id="GO:0016831">
    <property type="term" value="F:carboxy-lyase activity"/>
    <property type="evidence" value="ECO:0007669"/>
    <property type="project" value="InterPro"/>
</dbReference>
<dbReference type="GO" id="GO:0005737">
    <property type="term" value="C:cytoplasm"/>
    <property type="evidence" value="ECO:0007669"/>
    <property type="project" value="TreeGrafter"/>
</dbReference>